<dbReference type="PANTHER" id="PTHR42837:SF2">
    <property type="entry name" value="MEMBRANE METALLOPROTEASE ARASP2, CHLOROPLASTIC-RELATED"/>
    <property type="match status" value="1"/>
</dbReference>
<evidence type="ECO:0000256" key="4">
    <source>
        <dbReference type="ARBA" id="ARBA00022670"/>
    </source>
</evidence>
<keyword evidence="7" id="KW-0862">Zinc</keyword>
<dbReference type="EMBL" id="CP045929">
    <property type="protein sequence ID" value="QGK71011.1"/>
    <property type="molecule type" value="Genomic_DNA"/>
</dbReference>
<dbReference type="PANTHER" id="PTHR42837">
    <property type="entry name" value="REGULATOR OF SIGMA-E PROTEASE RSEP"/>
    <property type="match status" value="1"/>
</dbReference>
<feature type="transmembrane region" description="Helical" evidence="11">
    <location>
        <begin position="124"/>
        <end position="146"/>
    </location>
</feature>
<evidence type="ECO:0000256" key="9">
    <source>
        <dbReference type="ARBA" id="ARBA00023049"/>
    </source>
</evidence>
<sequence length="427" mass="46417">MLVVLGILIFFVGLLVSIAWHELGHLAAAKMFGVKVTQYMVGFGRTVWSRKKGDTEYGIKAIPFGGYIRMIGMFPPQKEEEYGRTASSAPWRVMIEDARQAAAEEVTPQDAHRQFYQRSPWKRIIVMFGGPFMNLILAIGIFAGILMGYGAQEPTKTVATVSECVIPADAQDKENCPAGAPPSPAAQAGFQPGDEIVEFDGRSYASWDELRVAIRNSSGTVPVVVERDGQREMLTATLMQSEQYALDGSGDTERVGFLGLAPTQVLVQQGPGEVAQRFGEIITLTVQKVLQLPQRVPDLVAAIGGDEREQDSPVGIVGASRIGGEVLSYEQASVDERLITMVNLLAGVNLSLFVLNMLPILPLDGGHIAGAMWESVRRGFAKLFRRKDPGPFDTAKLMPLAYAVSLVFIAYSLLVLVADIVNPVTLF</sequence>
<dbReference type="SMART" id="SM00228">
    <property type="entry name" value="PDZ"/>
    <property type="match status" value="1"/>
</dbReference>
<dbReference type="Pfam" id="PF17820">
    <property type="entry name" value="PDZ_6"/>
    <property type="match status" value="1"/>
</dbReference>
<gene>
    <name evidence="13" type="ORF">GIY23_17110</name>
</gene>
<dbReference type="GO" id="GO:0016020">
    <property type="term" value="C:membrane"/>
    <property type="evidence" value="ECO:0007669"/>
    <property type="project" value="UniProtKB-SubCell"/>
</dbReference>
<evidence type="ECO:0000256" key="7">
    <source>
        <dbReference type="ARBA" id="ARBA00022833"/>
    </source>
</evidence>
<protein>
    <submittedName>
        <fullName evidence="13">PDZ domain-containing protein</fullName>
    </submittedName>
</protein>
<evidence type="ECO:0000256" key="3">
    <source>
        <dbReference type="ARBA" id="ARBA00007931"/>
    </source>
</evidence>
<accession>A0A5Q3Q8L5</accession>
<keyword evidence="4" id="KW-0645">Protease</keyword>
<dbReference type="AlphaFoldDB" id="A0A5Q3Q8L5"/>
<dbReference type="Gene3D" id="2.30.42.10">
    <property type="match status" value="1"/>
</dbReference>
<evidence type="ECO:0000256" key="10">
    <source>
        <dbReference type="ARBA" id="ARBA00023136"/>
    </source>
</evidence>
<proteinExistence type="inferred from homology"/>
<dbReference type="InterPro" id="IPR041489">
    <property type="entry name" value="PDZ_6"/>
</dbReference>
<comment type="subcellular location">
    <subcellularLocation>
        <location evidence="2">Membrane</location>
        <topology evidence="2">Multi-pass membrane protein</topology>
    </subcellularLocation>
</comment>
<evidence type="ECO:0000256" key="5">
    <source>
        <dbReference type="ARBA" id="ARBA00022692"/>
    </source>
</evidence>
<dbReference type="InterPro" id="IPR004387">
    <property type="entry name" value="Pept_M50_Zn"/>
</dbReference>
<keyword evidence="5 11" id="KW-0812">Transmembrane</keyword>
<keyword evidence="6" id="KW-0378">Hydrolase</keyword>
<evidence type="ECO:0000256" key="8">
    <source>
        <dbReference type="ARBA" id="ARBA00022989"/>
    </source>
</evidence>
<dbReference type="SUPFAM" id="SSF50156">
    <property type="entry name" value="PDZ domain-like"/>
    <property type="match status" value="1"/>
</dbReference>
<dbReference type="KEGG" id="sace:GIY23_17110"/>
<reference evidence="14" key="1">
    <citation type="submission" date="2019-11" db="EMBL/GenBank/DDBJ databases">
        <title>The complete genome sequence of Saccharopolyspora sp. E2A.</title>
        <authorList>
            <person name="Zhang G."/>
        </authorList>
    </citation>
    <scope>NUCLEOTIDE SEQUENCE [LARGE SCALE GENOMIC DNA]</scope>
    <source>
        <strain evidence="14">E2A</strain>
    </source>
</reference>
<organism evidence="13 14">
    <name type="scientific">Allosaccharopolyspora coralli</name>
    <dbReference type="NCBI Taxonomy" id="2665642"/>
    <lineage>
        <taxon>Bacteria</taxon>
        <taxon>Bacillati</taxon>
        <taxon>Actinomycetota</taxon>
        <taxon>Actinomycetes</taxon>
        <taxon>Pseudonocardiales</taxon>
        <taxon>Pseudonocardiaceae</taxon>
        <taxon>Allosaccharopolyspora</taxon>
    </lineage>
</organism>
<keyword evidence="9" id="KW-0482">Metalloprotease</keyword>
<keyword evidence="14" id="KW-1185">Reference proteome</keyword>
<dbReference type="InterPro" id="IPR008915">
    <property type="entry name" value="Peptidase_M50"/>
</dbReference>
<dbReference type="Proteomes" id="UP000371041">
    <property type="component" value="Chromosome"/>
</dbReference>
<dbReference type="GO" id="GO:0006508">
    <property type="term" value="P:proteolysis"/>
    <property type="evidence" value="ECO:0007669"/>
    <property type="project" value="UniProtKB-KW"/>
</dbReference>
<evidence type="ECO:0000256" key="11">
    <source>
        <dbReference type="SAM" id="Phobius"/>
    </source>
</evidence>
<feature type="domain" description="PDZ" evidence="12">
    <location>
        <begin position="181"/>
        <end position="229"/>
    </location>
</feature>
<evidence type="ECO:0000313" key="14">
    <source>
        <dbReference type="Proteomes" id="UP000371041"/>
    </source>
</evidence>
<dbReference type="InterPro" id="IPR001478">
    <property type="entry name" value="PDZ"/>
</dbReference>
<dbReference type="GO" id="GO:0004222">
    <property type="term" value="F:metalloendopeptidase activity"/>
    <property type="evidence" value="ECO:0007669"/>
    <property type="project" value="InterPro"/>
</dbReference>
<dbReference type="InterPro" id="IPR036034">
    <property type="entry name" value="PDZ_sf"/>
</dbReference>
<dbReference type="PROSITE" id="PS50106">
    <property type="entry name" value="PDZ"/>
    <property type="match status" value="1"/>
</dbReference>
<comment type="similarity">
    <text evidence="3">Belongs to the peptidase M50B family.</text>
</comment>
<dbReference type="CDD" id="cd06163">
    <property type="entry name" value="S2P-M50_PDZ_RseP-like"/>
    <property type="match status" value="1"/>
</dbReference>
<keyword evidence="10 11" id="KW-0472">Membrane</keyword>
<feature type="transmembrane region" description="Helical" evidence="11">
    <location>
        <begin position="400"/>
        <end position="421"/>
    </location>
</feature>
<feature type="transmembrane region" description="Helical" evidence="11">
    <location>
        <begin position="338"/>
        <end position="358"/>
    </location>
</feature>
<keyword evidence="8 11" id="KW-1133">Transmembrane helix</keyword>
<evidence type="ECO:0000256" key="1">
    <source>
        <dbReference type="ARBA" id="ARBA00001947"/>
    </source>
</evidence>
<evidence type="ECO:0000256" key="2">
    <source>
        <dbReference type="ARBA" id="ARBA00004141"/>
    </source>
</evidence>
<dbReference type="RefSeq" id="WP_154077588.1">
    <property type="nucleotide sequence ID" value="NZ_CP045929.1"/>
</dbReference>
<comment type="cofactor">
    <cofactor evidence="1">
        <name>Zn(2+)</name>
        <dbReference type="ChEBI" id="CHEBI:29105"/>
    </cofactor>
</comment>
<dbReference type="Pfam" id="PF02163">
    <property type="entry name" value="Peptidase_M50"/>
    <property type="match status" value="1"/>
</dbReference>
<name>A0A5Q3Q8L5_9PSEU</name>
<evidence type="ECO:0000313" key="13">
    <source>
        <dbReference type="EMBL" id="QGK71011.1"/>
    </source>
</evidence>
<evidence type="ECO:0000256" key="6">
    <source>
        <dbReference type="ARBA" id="ARBA00022801"/>
    </source>
</evidence>
<evidence type="ECO:0000259" key="12">
    <source>
        <dbReference type="PROSITE" id="PS50106"/>
    </source>
</evidence>